<gene>
    <name evidence="2" type="ORF">MNBD_GAMMA07-2277</name>
</gene>
<dbReference type="SUPFAM" id="SSF52833">
    <property type="entry name" value="Thioredoxin-like"/>
    <property type="match status" value="2"/>
</dbReference>
<organism evidence="2">
    <name type="scientific">hydrothermal vent metagenome</name>
    <dbReference type="NCBI Taxonomy" id="652676"/>
    <lineage>
        <taxon>unclassified sequences</taxon>
        <taxon>metagenomes</taxon>
        <taxon>ecological metagenomes</taxon>
    </lineage>
</organism>
<sequence length="344" mass="39799">MKHNTFHTNKHLTFLFILLCCISLNSLANPKTSHDPLIFDDRPIAGQAQLPTWFKPNSLNLSNALNKAIKEGKSGIILYFGRKDCAYCKALLNDNWGDPSIAKFTQKHFNVIAINTPGNRIITDFNNKKWSESDFASRHKTHFTPSLLFYNKERQQVLKLPGYRPKYQFRAALEYVADSHYKHESFRKYLALAEASFNFGSNKLNENDIFRQPPYNLNNLDEILVVFFEYPNCHACDILHGHTLNNFSISAKLDQFYVVQLNSHLETPIITPGGLKTTSKKWAEQLNLTFAPSLIFFDKKGKEIIRIESVVQFHRLISVINFINSGEYKKHKTFLDWMQSKKMN</sequence>
<dbReference type="InterPro" id="IPR012336">
    <property type="entry name" value="Thioredoxin-like_fold"/>
</dbReference>
<accession>A0A3B0X3X5</accession>
<dbReference type="Gene3D" id="3.40.30.10">
    <property type="entry name" value="Glutaredoxin"/>
    <property type="match status" value="2"/>
</dbReference>
<dbReference type="AlphaFoldDB" id="A0A3B0X3X5"/>
<dbReference type="Pfam" id="PF13098">
    <property type="entry name" value="Thioredoxin_2"/>
    <property type="match status" value="2"/>
</dbReference>
<proteinExistence type="predicted"/>
<feature type="domain" description="Thioredoxin-like fold" evidence="1">
    <location>
        <begin position="70"/>
        <end position="173"/>
    </location>
</feature>
<dbReference type="EMBL" id="UOFF01000425">
    <property type="protein sequence ID" value="VAW57597.1"/>
    <property type="molecule type" value="Genomic_DNA"/>
</dbReference>
<feature type="domain" description="Thioredoxin-like fold" evidence="1">
    <location>
        <begin position="223"/>
        <end position="318"/>
    </location>
</feature>
<name>A0A3B0X3X5_9ZZZZ</name>
<dbReference type="InterPro" id="IPR036249">
    <property type="entry name" value="Thioredoxin-like_sf"/>
</dbReference>
<reference evidence="2" key="1">
    <citation type="submission" date="2018-06" db="EMBL/GenBank/DDBJ databases">
        <authorList>
            <person name="Zhirakovskaya E."/>
        </authorList>
    </citation>
    <scope>NUCLEOTIDE SEQUENCE</scope>
</reference>
<evidence type="ECO:0000259" key="1">
    <source>
        <dbReference type="Pfam" id="PF13098"/>
    </source>
</evidence>
<protein>
    <submittedName>
        <fullName evidence="2">Thioredoxin SoxW</fullName>
    </submittedName>
</protein>
<evidence type="ECO:0000313" key="2">
    <source>
        <dbReference type="EMBL" id="VAW57597.1"/>
    </source>
</evidence>